<comment type="similarity">
    <text evidence="6">Belongs to the RuvA family.</text>
</comment>
<sequence length="194" mass="20531">MIRYLVGVVEELVGDLMVVQVGGVGVEVTGTRAALEMASPGESIRLPVYLSVSDSGISLYGFGDDHERRVFLLLLQASGVGCKMAMGILNSMDKGEVLDAIASGDVARISRAQGVGPKRAERICFELKDKVTSLGIPRGNSGALVSTGSILEALMGLGFSRGEAAMALGEVRSKGEDLPEDQLLLRALRVLQRR</sequence>
<keyword evidence="1 6" id="KW-0963">Cytoplasm</keyword>
<dbReference type="eggNOG" id="COG0632">
    <property type="taxonomic scope" value="Bacteria"/>
</dbReference>
<comment type="domain">
    <text evidence="6">Has three domains with a flexible linker between the domains II and III and assumes an 'L' shape. Domain III is highly mobile and contacts RuvB.</text>
</comment>
<dbReference type="GO" id="GO:0005524">
    <property type="term" value="F:ATP binding"/>
    <property type="evidence" value="ECO:0007669"/>
    <property type="project" value="InterPro"/>
</dbReference>
<dbReference type="InterPro" id="IPR011114">
    <property type="entry name" value="RuvA_C"/>
</dbReference>
<evidence type="ECO:0000259" key="7">
    <source>
        <dbReference type="Pfam" id="PF01330"/>
    </source>
</evidence>
<comment type="caution">
    <text evidence="6">Lacks conserved residue(s) required for the propagation of feature annotation.</text>
</comment>
<organism evidence="9 10">
    <name type="scientific">Thermanaerovibrio acidaminovorans (strain ATCC 49978 / DSM 6589 / Su883)</name>
    <name type="common">Selenomonas acidaminovorans</name>
    <dbReference type="NCBI Taxonomy" id="525903"/>
    <lineage>
        <taxon>Bacteria</taxon>
        <taxon>Thermotogati</taxon>
        <taxon>Synergistota</taxon>
        <taxon>Synergistia</taxon>
        <taxon>Synergistales</taxon>
        <taxon>Synergistaceae</taxon>
        <taxon>Thermanaerovibrio</taxon>
    </lineage>
</organism>
<dbReference type="GO" id="GO:0006281">
    <property type="term" value="P:DNA repair"/>
    <property type="evidence" value="ECO:0007669"/>
    <property type="project" value="UniProtKB-UniRule"/>
</dbReference>
<feature type="domain" description="DNA helicase Holliday junction RuvA type" evidence="7">
    <location>
        <begin position="1"/>
        <end position="61"/>
    </location>
</feature>
<evidence type="ECO:0000256" key="5">
    <source>
        <dbReference type="ARBA" id="ARBA00023204"/>
    </source>
</evidence>
<dbReference type="SUPFAM" id="SSF46929">
    <property type="entry name" value="DNA helicase RuvA subunit, C-terminal domain"/>
    <property type="match status" value="1"/>
</dbReference>
<keyword evidence="3 6" id="KW-0238">DNA-binding</keyword>
<dbReference type="Pfam" id="PF07499">
    <property type="entry name" value="RuvA_C"/>
    <property type="match status" value="1"/>
</dbReference>
<dbReference type="OrthoDB" id="5293449at2"/>
<dbReference type="InterPro" id="IPR012340">
    <property type="entry name" value="NA-bd_OB-fold"/>
</dbReference>
<dbReference type="EnsemblBacteria" id="ACZ19155">
    <property type="protein sequence ID" value="ACZ19155"/>
    <property type="gene ID" value="Taci_0923"/>
</dbReference>
<evidence type="ECO:0000256" key="4">
    <source>
        <dbReference type="ARBA" id="ARBA00023172"/>
    </source>
</evidence>
<protein>
    <recommendedName>
        <fullName evidence="6">Holliday junction branch migration complex subunit RuvA</fullName>
    </recommendedName>
</protein>
<dbReference type="SUPFAM" id="SSF50249">
    <property type="entry name" value="Nucleic acid-binding proteins"/>
    <property type="match status" value="1"/>
</dbReference>
<dbReference type="STRING" id="525903.Taci_0923"/>
<accession>D1BA52</accession>
<dbReference type="HOGENOM" id="CLU_087936_2_1_0"/>
<dbReference type="GO" id="GO:0009378">
    <property type="term" value="F:four-way junction helicase activity"/>
    <property type="evidence" value="ECO:0007669"/>
    <property type="project" value="InterPro"/>
</dbReference>
<feature type="domain" description="Holliday junction DNA helicase RuvA C-terminal" evidence="8">
    <location>
        <begin position="150"/>
        <end position="191"/>
    </location>
</feature>
<feature type="region of interest" description="Domain III" evidence="6">
    <location>
        <begin position="149"/>
        <end position="194"/>
    </location>
</feature>
<dbReference type="Pfam" id="PF14520">
    <property type="entry name" value="HHH_5"/>
    <property type="match status" value="1"/>
</dbReference>
<reference evidence="9 10" key="1">
    <citation type="journal article" date="2009" name="Stand. Genomic Sci.">
        <title>Complete genome sequence of Thermanaerovibrio acidaminovorans type strain (Su883).</title>
        <authorList>
            <person name="Chovatia M."/>
            <person name="Sikorski J."/>
            <person name="Schroder M."/>
            <person name="Lapidus A."/>
            <person name="Nolan M."/>
            <person name="Tice H."/>
            <person name="Glavina Del Rio T."/>
            <person name="Copeland A."/>
            <person name="Cheng J.F."/>
            <person name="Lucas S."/>
            <person name="Chen F."/>
            <person name="Bruce D."/>
            <person name="Goodwin L."/>
            <person name="Pitluck S."/>
            <person name="Ivanova N."/>
            <person name="Mavromatis K."/>
            <person name="Ovchinnikova G."/>
            <person name="Pati A."/>
            <person name="Chen A."/>
            <person name="Palaniappan K."/>
            <person name="Land M."/>
            <person name="Hauser L."/>
            <person name="Chang Y.J."/>
            <person name="Jeffries C.D."/>
            <person name="Chain P."/>
            <person name="Saunders E."/>
            <person name="Detter J.C."/>
            <person name="Brettin T."/>
            <person name="Rohde M."/>
            <person name="Goker M."/>
            <person name="Spring S."/>
            <person name="Bristow J."/>
            <person name="Markowitz V."/>
            <person name="Hugenholtz P."/>
            <person name="Kyrpides N.C."/>
            <person name="Klenk H.P."/>
            <person name="Eisen J.A."/>
        </authorList>
    </citation>
    <scope>NUCLEOTIDE SEQUENCE [LARGE SCALE GENOMIC DNA]</scope>
    <source>
        <strain evidence="10">ATCC 49978 / DSM 6589 / Su883</strain>
    </source>
</reference>
<keyword evidence="10" id="KW-1185">Reference proteome</keyword>
<comment type="subcellular location">
    <subcellularLocation>
        <location evidence="6">Cytoplasm</location>
    </subcellularLocation>
</comment>
<comment type="function">
    <text evidence="6">The RuvA-RuvB-RuvC complex processes Holliday junction (HJ) DNA during genetic recombination and DNA repair, while the RuvA-RuvB complex plays an important role in the rescue of blocked DNA replication forks via replication fork reversal (RFR). RuvA specifically binds to HJ cruciform DNA, conferring on it an open structure. The RuvB hexamer acts as an ATP-dependent pump, pulling dsDNA into and through the RuvAB complex. HJ branch migration allows RuvC to scan DNA until it finds its consensus sequence, where it cleaves and resolves the cruciform DNA.</text>
</comment>
<comment type="subunit">
    <text evidence="6">Homotetramer. Forms an RuvA(8)-RuvB(12)-Holliday junction (HJ) complex. HJ DNA is sandwiched between 2 RuvA tetramers; dsDNA enters through RuvA and exits via RuvB. An RuvB hexamer assembles on each DNA strand where it exits the tetramer. Each RuvB hexamer is contacted by two RuvA subunits (via domain III) on 2 adjacent RuvB subunits; this complex drives branch migration. In the full resolvosome a probable DNA-RuvA(4)-RuvB(12)-RuvC(2) complex forms which resolves the HJ.</text>
</comment>
<dbReference type="Pfam" id="PF01330">
    <property type="entry name" value="RuvA_N"/>
    <property type="match status" value="1"/>
</dbReference>
<evidence type="ECO:0000256" key="2">
    <source>
        <dbReference type="ARBA" id="ARBA00022763"/>
    </source>
</evidence>
<evidence type="ECO:0000259" key="8">
    <source>
        <dbReference type="Pfam" id="PF07499"/>
    </source>
</evidence>
<dbReference type="GO" id="GO:0000400">
    <property type="term" value="F:four-way junction DNA binding"/>
    <property type="evidence" value="ECO:0007669"/>
    <property type="project" value="UniProtKB-UniRule"/>
</dbReference>
<evidence type="ECO:0000313" key="9">
    <source>
        <dbReference type="EMBL" id="ACZ19155.1"/>
    </source>
</evidence>
<keyword evidence="5 6" id="KW-0234">DNA repair</keyword>
<proteinExistence type="inferred from homology"/>
<dbReference type="EMBL" id="CP001818">
    <property type="protein sequence ID" value="ACZ19155.1"/>
    <property type="molecule type" value="Genomic_DNA"/>
</dbReference>
<dbReference type="Gene3D" id="1.10.150.20">
    <property type="entry name" value="5' to 3' exonuclease, C-terminal subdomain"/>
    <property type="match status" value="1"/>
</dbReference>
<dbReference type="GO" id="GO:0006310">
    <property type="term" value="P:DNA recombination"/>
    <property type="evidence" value="ECO:0007669"/>
    <property type="project" value="UniProtKB-UniRule"/>
</dbReference>
<dbReference type="Proteomes" id="UP000002030">
    <property type="component" value="Chromosome"/>
</dbReference>
<dbReference type="NCBIfam" id="TIGR00084">
    <property type="entry name" value="ruvA"/>
    <property type="match status" value="1"/>
</dbReference>
<dbReference type="GO" id="GO:0009379">
    <property type="term" value="C:Holliday junction helicase complex"/>
    <property type="evidence" value="ECO:0007669"/>
    <property type="project" value="InterPro"/>
</dbReference>
<dbReference type="SUPFAM" id="SSF47781">
    <property type="entry name" value="RuvA domain 2-like"/>
    <property type="match status" value="1"/>
</dbReference>
<dbReference type="AlphaFoldDB" id="D1BA52"/>
<gene>
    <name evidence="6" type="primary">ruvA</name>
    <name evidence="9" type="ordered locus">Taci_0923</name>
</gene>
<dbReference type="RefSeq" id="WP_012869670.1">
    <property type="nucleotide sequence ID" value="NC_013522.1"/>
</dbReference>
<dbReference type="CDD" id="cd14332">
    <property type="entry name" value="UBA_RuvA_C"/>
    <property type="match status" value="1"/>
</dbReference>
<dbReference type="KEGG" id="tai:Taci_0923"/>
<dbReference type="InterPro" id="IPR010994">
    <property type="entry name" value="RuvA_2-like"/>
</dbReference>
<dbReference type="InterPro" id="IPR036267">
    <property type="entry name" value="RuvA_C_sf"/>
</dbReference>
<dbReference type="InterPro" id="IPR000085">
    <property type="entry name" value="RuvA"/>
</dbReference>
<evidence type="ECO:0000256" key="3">
    <source>
        <dbReference type="ARBA" id="ARBA00023125"/>
    </source>
</evidence>
<dbReference type="GO" id="GO:0048476">
    <property type="term" value="C:Holliday junction resolvase complex"/>
    <property type="evidence" value="ECO:0007669"/>
    <property type="project" value="UniProtKB-UniRule"/>
</dbReference>
<dbReference type="Gene3D" id="1.10.8.10">
    <property type="entry name" value="DNA helicase RuvA subunit, C-terminal domain"/>
    <property type="match status" value="1"/>
</dbReference>
<dbReference type="HAMAP" id="MF_00031">
    <property type="entry name" value="DNA_HJ_migration_RuvA"/>
    <property type="match status" value="1"/>
</dbReference>
<name>D1BA52_THEAS</name>
<dbReference type="GO" id="GO:0005737">
    <property type="term" value="C:cytoplasm"/>
    <property type="evidence" value="ECO:0007669"/>
    <property type="project" value="UniProtKB-SubCell"/>
</dbReference>
<evidence type="ECO:0000256" key="6">
    <source>
        <dbReference type="HAMAP-Rule" id="MF_00031"/>
    </source>
</evidence>
<keyword evidence="4 6" id="KW-0233">DNA recombination</keyword>
<evidence type="ECO:0000256" key="1">
    <source>
        <dbReference type="ARBA" id="ARBA00022490"/>
    </source>
</evidence>
<dbReference type="InterPro" id="IPR013849">
    <property type="entry name" value="DNA_helicase_Holl-junc_RuvA_I"/>
</dbReference>
<dbReference type="Gene3D" id="2.40.50.140">
    <property type="entry name" value="Nucleic acid-binding proteins"/>
    <property type="match status" value="1"/>
</dbReference>
<evidence type="ECO:0000313" key="10">
    <source>
        <dbReference type="Proteomes" id="UP000002030"/>
    </source>
</evidence>
<keyword evidence="2 6" id="KW-0227">DNA damage</keyword>